<dbReference type="PANTHER" id="PTHR45138:SF9">
    <property type="entry name" value="DIGUANYLATE CYCLASE DGCM-RELATED"/>
    <property type="match status" value="1"/>
</dbReference>
<dbReference type="Pfam" id="PF08447">
    <property type="entry name" value="PAS_3"/>
    <property type="match status" value="1"/>
</dbReference>
<dbReference type="CDD" id="cd00130">
    <property type="entry name" value="PAS"/>
    <property type="match status" value="1"/>
</dbReference>
<gene>
    <name evidence="8" type="ORF">SAMN05216593_106320</name>
</gene>
<dbReference type="NCBIfam" id="TIGR00254">
    <property type="entry name" value="GGDEF"/>
    <property type="match status" value="1"/>
</dbReference>
<dbReference type="InterPro" id="IPR035965">
    <property type="entry name" value="PAS-like_dom_sf"/>
</dbReference>
<evidence type="ECO:0000313" key="9">
    <source>
        <dbReference type="Proteomes" id="UP000183983"/>
    </source>
</evidence>
<dbReference type="NCBIfam" id="TIGR00229">
    <property type="entry name" value="sensory_box"/>
    <property type="match status" value="1"/>
</dbReference>
<feature type="domain" description="GGDEF" evidence="7">
    <location>
        <begin position="201"/>
        <end position="332"/>
    </location>
</feature>
<dbReference type="GO" id="GO:1902201">
    <property type="term" value="P:negative regulation of bacterial-type flagellum-dependent cell motility"/>
    <property type="evidence" value="ECO:0007669"/>
    <property type="project" value="TreeGrafter"/>
</dbReference>
<dbReference type="SMART" id="SM00086">
    <property type="entry name" value="PAC"/>
    <property type="match status" value="1"/>
</dbReference>
<accession>A0A1M7NQG9</accession>
<dbReference type="Proteomes" id="UP000183983">
    <property type="component" value="Unassembled WGS sequence"/>
</dbReference>
<dbReference type="EMBL" id="FRDA01000006">
    <property type="protein sequence ID" value="SHN06098.1"/>
    <property type="molecule type" value="Genomic_DNA"/>
</dbReference>
<feature type="domain" description="PAS" evidence="5">
    <location>
        <begin position="40"/>
        <end position="113"/>
    </location>
</feature>
<dbReference type="PANTHER" id="PTHR45138">
    <property type="entry name" value="REGULATORY COMPONENTS OF SENSORY TRANSDUCTION SYSTEM"/>
    <property type="match status" value="1"/>
</dbReference>
<dbReference type="SMART" id="SM00267">
    <property type="entry name" value="GGDEF"/>
    <property type="match status" value="1"/>
</dbReference>
<name>A0A1M7NQG9_9PSED</name>
<dbReference type="AlphaFoldDB" id="A0A1M7NQG9"/>
<dbReference type="InterPro" id="IPR050469">
    <property type="entry name" value="Diguanylate_Cyclase"/>
</dbReference>
<dbReference type="PROSITE" id="PS50113">
    <property type="entry name" value="PAC"/>
    <property type="match status" value="1"/>
</dbReference>
<dbReference type="STRING" id="1190415.SAMN05216593_106320"/>
<dbReference type="InterPro" id="IPR001610">
    <property type="entry name" value="PAC"/>
</dbReference>
<evidence type="ECO:0000256" key="4">
    <source>
        <dbReference type="ARBA" id="ARBA00034247"/>
    </source>
</evidence>
<dbReference type="GO" id="GO:0052621">
    <property type="term" value="F:diguanylate cyclase activity"/>
    <property type="evidence" value="ECO:0007669"/>
    <property type="project" value="UniProtKB-EC"/>
</dbReference>
<comment type="cofactor">
    <cofactor evidence="1">
        <name>Mg(2+)</name>
        <dbReference type="ChEBI" id="CHEBI:18420"/>
    </cofactor>
</comment>
<comment type="subcellular location">
    <subcellularLocation>
        <location evidence="2">Cell inner membrane</location>
    </subcellularLocation>
</comment>
<comment type="catalytic activity">
    <reaction evidence="4">
        <text>2 GTP = 3',3'-c-di-GMP + 2 diphosphate</text>
        <dbReference type="Rhea" id="RHEA:24898"/>
        <dbReference type="ChEBI" id="CHEBI:33019"/>
        <dbReference type="ChEBI" id="CHEBI:37565"/>
        <dbReference type="ChEBI" id="CHEBI:58805"/>
        <dbReference type="EC" id="2.7.7.65"/>
    </reaction>
</comment>
<dbReference type="InterPro" id="IPR043128">
    <property type="entry name" value="Rev_trsase/Diguanyl_cyclase"/>
</dbReference>
<dbReference type="InterPro" id="IPR029787">
    <property type="entry name" value="Nucleotide_cyclase"/>
</dbReference>
<dbReference type="InterPro" id="IPR000700">
    <property type="entry name" value="PAS-assoc_C"/>
</dbReference>
<evidence type="ECO:0000256" key="1">
    <source>
        <dbReference type="ARBA" id="ARBA00001946"/>
    </source>
</evidence>
<dbReference type="InterPro" id="IPR013655">
    <property type="entry name" value="PAS_fold_3"/>
</dbReference>
<feature type="domain" description="PAC" evidence="6">
    <location>
        <begin position="116"/>
        <end position="169"/>
    </location>
</feature>
<dbReference type="PROSITE" id="PS50887">
    <property type="entry name" value="GGDEF"/>
    <property type="match status" value="1"/>
</dbReference>
<reference evidence="8 9" key="1">
    <citation type="submission" date="2016-11" db="EMBL/GenBank/DDBJ databases">
        <authorList>
            <person name="Jaros S."/>
            <person name="Januszkiewicz K."/>
            <person name="Wedrychowicz H."/>
        </authorList>
    </citation>
    <scope>NUCLEOTIDE SEQUENCE [LARGE SCALE GENOMIC DNA]</scope>
    <source>
        <strain evidence="8 9">LMG 26898</strain>
    </source>
</reference>
<proteinExistence type="predicted"/>
<dbReference type="GO" id="GO:0005886">
    <property type="term" value="C:plasma membrane"/>
    <property type="evidence" value="ECO:0007669"/>
    <property type="project" value="UniProtKB-SubCell"/>
</dbReference>
<dbReference type="InterPro" id="IPR000014">
    <property type="entry name" value="PAS"/>
</dbReference>
<dbReference type="FunFam" id="3.30.70.270:FF:000001">
    <property type="entry name" value="Diguanylate cyclase domain protein"/>
    <property type="match status" value="1"/>
</dbReference>
<evidence type="ECO:0000259" key="5">
    <source>
        <dbReference type="PROSITE" id="PS50112"/>
    </source>
</evidence>
<dbReference type="SUPFAM" id="SSF55073">
    <property type="entry name" value="Nucleotide cyclase"/>
    <property type="match status" value="1"/>
</dbReference>
<protein>
    <recommendedName>
        <fullName evidence="3">diguanylate cyclase</fullName>
        <ecNumber evidence="3">2.7.7.65</ecNumber>
    </recommendedName>
</protein>
<evidence type="ECO:0000259" key="7">
    <source>
        <dbReference type="PROSITE" id="PS50887"/>
    </source>
</evidence>
<dbReference type="InterPro" id="IPR000160">
    <property type="entry name" value="GGDEF_dom"/>
</dbReference>
<evidence type="ECO:0000313" key="8">
    <source>
        <dbReference type="EMBL" id="SHN06098.1"/>
    </source>
</evidence>
<dbReference type="GO" id="GO:0043709">
    <property type="term" value="P:cell adhesion involved in single-species biofilm formation"/>
    <property type="evidence" value="ECO:0007669"/>
    <property type="project" value="TreeGrafter"/>
</dbReference>
<dbReference type="EC" id="2.7.7.65" evidence="3"/>
<evidence type="ECO:0000259" key="6">
    <source>
        <dbReference type="PROSITE" id="PS50113"/>
    </source>
</evidence>
<dbReference type="Gene3D" id="3.30.70.270">
    <property type="match status" value="1"/>
</dbReference>
<dbReference type="PROSITE" id="PS50112">
    <property type="entry name" value="PAS"/>
    <property type="match status" value="1"/>
</dbReference>
<evidence type="ECO:0000256" key="3">
    <source>
        <dbReference type="ARBA" id="ARBA00012528"/>
    </source>
</evidence>
<dbReference type="Gene3D" id="3.30.450.20">
    <property type="entry name" value="PAS domain"/>
    <property type="match status" value="1"/>
</dbReference>
<dbReference type="SMART" id="SM00091">
    <property type="entry name" value="PAS"/>
    <property type="match status" value="1"/>
</dbReference>
<evidence type="ECO:0000256" key="2">
    <source>
        <dbReference type="ARBA" id="ARBA00004533"/>
    </source>
</evidence>
<dbReference type="Pfam" id="PF00990">
    <property type="entry name" value="GGDEF"/>
    <property type="match status" value="1"/>
</dbReference>
<dbReference type="RefSeq" id="WP_073167617.1">
    <property type="nucleotide sequence ID" value="NZ_FRDA01000006.1"/>
</dbReference>
<dbReference type="CDD" id="cd01949">
    <property type="entry name" value="GGDEF"/>
    <property type="match status" value="1"/>
</dbReference>
<dbReference type="OrthoDB" id="9812260at2"/>
<organism evidence="8 9">
    <name type="scientific">Pseudomonas asturiensis</name>
    <dbReference type="NCBI Taxonomy" id="1190415"/>
    <lineage>
        <taxon>Bacteria</taxon>
        <taxon>Pseudomonadati</taxon>
        <taxon>Pseudomonadota</taxon>
        <taxon>Gammaproteobacteria</taxon>
        <taxon>Pseudomonadales</taxon>
        <taxon>Pseudomonadaceae</taxon>
        <taxon>Pseudomonas</taxon>
    </lineage>
</organism>
<dbReference type="SUPFAM" id="SSF55785">
    <property type="entry name" value="PYP-like sensor domain (PAS domain)"/>
    <property type="match status" value="1"/>
</dbReference>
<sequence>MDKHSPTVSPDAPIPEMPAAAETLLALMHAQAEVARLSEREQLFSSLLVSVNAVLWAFDWETQRMIYVSPAYERIFGRSAGLLLADYSEWRDSIYPDDLNYAERSLSEVIEKGAIEDREYRIIRADGEVRWLSDKCFVSRKADDAQRLIVVGIAEDITEKKHLEDELQRLATTDVLTQSSNRRHFFECAQREFELARLNGTPLAFLLLDIDDFKLVNDTYGHQEGDTVLQRIAESGRSALRRADLFGRIGGEEFAAVFPGCAPEMAMQIAERLQREIQRQSFQCGNSTFSITASQGLTNLSKDDHSLEALYGRADAAMYQAKRQGKNQIVLA</sequence>